<dbReference type="InterPro" id="IPR042517">
    <property type="entry name" value="Glyco_hydro_64_N_2"/>
</dbReference>
<dbReference type="Pfam" id="PF26544">
    <property type="entry name" value="Mdm12"/>
    <property type="match status" value="2"/>
</dbReference>
<protein>
    <recommendedName>
        <fullName evidence="6">Mitochondrial distribution and morphology protein 12</fullName>
    </recommendedName>
    <alternativeName>
        <fullName evidence="6">Mitochondrial inheritance component MDM12</fullName>
    </alternativeName>
</protein>
<dbReference type="GO" id="GO:0008289">
    <property type="term" value="F:lipid binding"/>
    <property type="evidence" value="ECO:0007669"/>
    <property type="project" value="UniProtKB-KW"/>
</dbReference>
<organism evidence="10 11">
    <name type="scientific">Exophiala mesophila</name>
    <name type="common">Black yeast-like fungus</name>
    <dbReference type="NCBI Taxonomy" id="212818"/>
    <lineage>
        <taxon>Eukaryota</taxon>
        <taxon>Fungi</taxon>
        <taxon>Dikarya</taxon>
        <taxon>Ascomycota</taxon>
        <taxon>Pezizomycotina</taxon>
        <taxon>Eurotiomycetes</taxon>
        <taxon>Chaetothyriomycetidae</taxon>
        <taxon>Chaetothyriales</taxon>
        <taxon>Herpotrichiellaceae</taxon>
        <taxon>Exophiala</taxon>
    </lineage>
</organism>
<evidence type="ECO:0000256" key="3">
    <source>
        <dbReference type="ARBA" id="ARBA00023055"/>
    </source>
</evidence>
<evidence type="ECO:0000259" key="8">
    <source>
        <dbReference type="PROSITE" id="PS51847"/>
    </source>
</evidence>
<dbReference type="HAMAP" id="MF_03104">
    <property type="entry name" value="Mdm12"/>
    <property type="match status" value="1"/>
</dbReference>
<proteinExistence type="inferred from homology"/>
<evidence type="ECO:0000256" key="5">
    <source>
        <dbReference type="ARBA" id="ARBA00023136"/>
    </source>
</evidence>
<feature type="region of interest" description="Disordered" evidence="7">
    <location>
        <begin position="229"/>
        <end position="273"/>
    </location>
</feature>
<dbReference type="AlphaFoldDB" id="A0A438N1M6"/>
<evidence type="ECO:0000256" key="2">
    <source>
        <dbReference type="ARBA" id="ARBA00022448"/>
    </source>
</evidence>
<dbReference type="GO" id="GO:0006869">
    <property type="term" value="P:lipid transport"/>
    <property type="evidence" value="ECO:0007669"/>
    <property type="project" value="UniProtKB-KW"/>
</dbReference>
<evidence type="ECO:0000256" key="6">
    <source>
        <dbReference type="HAMAP-Rule" id="MF_03104"/>
    </source>
</evidence>
<evidence type="ECO:0000256" key="7">
    <source>
        <dbReference type="SAM" id="MobiDB-lite"/>
    </source>
</evidence>
<keyword evidence="3" id="KW-0445">Lipid transport</keyword>
<dbReference type="GO" id="GO:0005789">
    <property type="term" value="C:endoplasmic reticulum membrane"/>
    <property type="evidence" value="ECO:0007669"/>
    <property type="project" value="UniProtKB-SubCell"/>
</dbReference>
<comment type="similarity">
    <text evidence="6">Belongs to the MDM12 family.</text>
</comment>
<dbReference type="EMBL" id="NAJM01000028">
    <property type="protein sequence ID" value="RVX69586.1"/>
    <property type="molecule type" value="Genomic_DNA"/>
</dbReference>
<dbReference type="Gene3D" id="2.60.110.10">
    <property type="entry name" value="Thaumatin"/>
    <property type="match status" value="1"/>
</dbReference>
<dbReference type="PROSITE" id="PS52006">
    <property type="entry name" value="GH64"/>
    <property type="match status" value="1"/>
</dbReference>
<feature type="compositionally biased region" description="Basic and acidic residues" evidence="7">
    <location>
        <begin position="82"/>
        <end position="99"/>
    </location>
</feature>
<dbReference type="Proteomes" id="UP000288859">
    <property type="component" value="Unassembled WGS sequence"/>
</dbReference>
<sequence>MSVDIGWSNITSGPDGEALAEKIREFVHDKFQQVTLPRFINSVHVHSFEFGAACPDIEIKDICDPLPDFYDDEDEDEDEVERVDADGRDSSTSQADDKVPVLDAATRPSISQSAPIDQLPDSKSTAGLHALHHARGNQFLPDADNSPLRANLFPREPLGVSADPSAPFPRSTTPGIPGGTSNLNYFHFPGTGLSGSHTPLAAVASGTPFTPRTWLHDNPSNLLHAHPAADHATARSRPVDAVSAAHRDPSTRPSTANSLSSPRGSESGLSSPKLAYTTVPVDSALGDDAPLDHQASLAKAILHTRHPSDLQVVARVKYSGNVRMTLTAEILLDYPMPSFVGIPLKLAITGMSFDGVSITAWIKRKLHFCFLDPEDAAALTGDHPPADVPKEKAPKDSTRANRAGLLQEIHVESEIGRQEDGKQVLKNVGKVEKFVLEQVRKIFEEEFVYPSYWTFLQGTEVGPTHRSSPQSHSPSPSTPANHQSPVSPPSAARSRITTIPGGPELNIALQNQTQCDVVYAYITGRALDSNNALYLLLADGHTPFLPQSPASIGTQISENIAIVLGPPGETVMVTIPRLAGGRIYFSIGSPLSFYLNPGPALVEPSVTNPSDANFNTDWGFAEFTFNRDQLYANISYVDFVGPPIALQLETWGGQTHRVLGMPASGLERVCDELRAQNALDGEGWDQLIVQMGDGKCRVLSPNQGMVLNPALLAGYFDHYVDQAWSKFSSKSMLIDTQAGFGIVGGQISSSSNTICFGRSTFLRPSTRDIFSCSTGPFQTGADAEKNCIIPRLAAAFNRSTLLATDSFPADRGLYYGHSITNHYSRIVHEANVDGKGSAAR</sequence>
<dbReference type="VEuPathDB" id="FungiDB:PV10_03637"/>
<dbReference type="CDD" id="cd21672">
    <property type="entry name" value="SMP_Mdm12"/>
    <property type="match status" value="1"/>
</dbReference>
<evidence type="ECO:0000259" key="9">
    <source>
        <dbReference type="PROSITE" id="PS52006"/>
    </source>
</evidence>
<dbReference type="PANTHER" id="PTHR38165">
    <property type="match status" value="1"/>
</dbReference>
<feature type="domain" description="GH64" evidence="9">
    <location>
        <begin position="500"/>
        <end position="840"/>
    </location>
</feature>
<dbReference type="PANTHER" id="PTHR38165:SF1">
    <property type="entry name" value="GLUCANASE B"/>
    <property type="match status" value="1"/>
</dbReference>
<feature type="region of interest" description="Disordered" evidence="7">
    <location>
        <begin position="66"/>
        <end position="99"/>
    </location>
</feature>
<comment type="subunit">
    <text evidence="6">Component of the ER-mitochondria encounter structure (ERMES) or MDM complex, composed of MMM1, MDM10, MDM12 and MDM34. A MMM1 homodimer associates with one molecule of MDM12 on each side in a pairwise head-to-tail manner, and the SMP-LTD domains of MMM1 and MDM12 generate a continuous hydrophobic tunnel for phospholipid trafficking.</text>
</comment>
<keyword evidence="6" id="KW-0256">Endoplasmic reticulum</keyword>
<dbReference type="InterPro" id="IPR031468">
    <property type="entry name" value="SMP_LBD"/>
</dbReference>
<dbReference type="InterPro" id="IPR032477">
    <property type="entry name" value="Glyco_hydro_64"/>
</dbReference>
<feature type="compositionally biased region" description="Low complexity" evidence="7">
    <location>
        <begin position="258"/>
        <end position="272"/>
    </location>
</feature>
<feature type="domain" description="SMP-LTD" evidence="8">
    <location>
        <begin position="1"/>
        <end position="458"/>
    </location>
</feature>
<comment type="subcellular location">
    <subcellularLocation>
        <location evidence="1">Membrane</location>
    </subcellularLocation>
    <subcellularLocation>
        <location evidence="6">Mitochondrion outer membrane</location>
        <topology evidence="6">Peripheral membrane protein</topology>
        <orientation evidence="6">Cytoplasmic side</orientation>
    </subcellularLocation>
    <subcellularLocation>
        <location evidence="6">Endoplasmic reticulum membrane</location>
        <topology evidence="6">Peripheral membrane protein</topology>
        <orientation evidence="6">Cytoplasmic side</orientation>
    </subcellularLocation>
    <text evidence="6">The ERMES/MDM complex localizes to a few discrete foci (around 10 per single cell), that represent mitochondria-endoplasmic reticulum junctions. These foci are often found next to mtDNA nucleoids.</text>
</comment>
<comment type="function">
    <text evidence="6">Component of the ERMES/MDM complex, which serves as a molecular tether to connect the endoplasmic reticulum (ER) and mitochondria. Components of this complex are involved in the control of mitochondrial shape and protein biogenesis, and function in nonvesicular lipid trafficking between the ER and mitochondria. MDM12 is required for the interaction of the ER-resident membrane protein MMM1 and the outer mitochondrial membrane-resident beta-barrel protein MDM10. The MDM12-MMM1 subcomplex functions in the major beta-barrel assembly pathway that is responsible for biogenesis of all mitochondrial outer membrane beta-barrel proteins, and acts in a late step after the SAM complex. The MDM10-MDM12-MMM1 subcomplex further acts in the TOM40-specific pathway after the action of the MDM12-MMM1 complex. Essential for establishing and maintaining the structure of mitochondria and maintenance of mtDNA nucleoids.</text>
</comment>
<keyword evidence="5 6" id="KW-0472">Membrane</keyword>
<dbReference type="VEuPathDB" id="FungiDB:PV10_03636"/>
<dbReference type="Gene3D" id="3.30.920.50">
    <property type="entry name" value="Beta-1,3-glucanase, C-terminal domain"/>
    <property type="match status" value="1"/>
</dbReference>
<evidence type="ECO:0000256" key="1">
    <source>
        <dbReference type="ARBA" id="ARBA00004370"/>
    </source>
</evidence>
<dbReference type="InterPro" id="IPR027532">
    <property type="entry name" value="Mdm12"/>
</dbReference>
<evidence type="ECO:0000256" key="4">
    <source>
        <dbReference type="ARBA" id="ARBA00023121"/>
    </source>
</evidence>
<comment type="caution">
    <text evidence="10">The sequence shown here is derived from an EMBL/GenBank/DDBJ whole genome shotgun (WGS) entry which is preliminary data.</text>
</comment>
<accession>A0A438N1M6</accession>
<reference evidence="10 11" key="1">
    <citation type="submission" date="2017-03" db="EMBL/GenBank/DDBJ databases">
        <title>Genomes of endolithic fungi from Antarctica.</title>
        <authorList>
            <person name="Coleine C."/>
            <person name="Masonjones S."/>
            <person name="Stajich J.E."/>
        </authorList>
    </citation>
    <scope>NUCLEOTIDE SEQUENCE [LARGE SCALE GENOMIC DNA]</scope>
    <source>
        <strain evidence="10 11">CCFEE 6314</strain>
    </source>
</reference>
<dbReference type="GO" id="GO:0045040">
    <property type="term" value="P:protein insertion into mitochondrial outer membrane"/>
    <property type="evidence" value="ECO:0007669"/>
    <property type="project" value="UniProtKB-UniRule"/>
</dbReference>
<dbReference type="PROSITE" id="PS51847">
    <property type="entry name" value="SMP"/>
    <property type="match status" value="1"/>
</dbReference>
<keyword evidence="6" id="KW-1000">Mitochondrion outer membrane</keyword>
<keyword evidence="4" id="KW-0446">Lipid-binding</keyword>
<feature type="region of interest" description="Disordered" evidence="7">
    <location>
        <begin position="461"/>
        <end position="497"/>
    </location>
</feature>
<dbReference type="OrthoDB" id="3356905at2759"/>
<dbReference type="Pfam" id="PF16483">
    <property type="entry name" value="Glyco_hydro_64"/>
    <property type="match status" value="1"/>
</dbReference>
<dbReference type="InterPro" id="IPR037398">
    <property type="entry name" value="Glyco_hydro_64_fam"/>
</dbReference>
<evidence type="ECO:0000313" key="11">
    <source>
        <dbReference type="Proteomes" id="UP000288859"/>
    </source>
</evidence>
<dbReference type="InterPro" id="IPR037176">
    <property type="entry name" value="Osmotin/thaumatin-like_sf"/>
</dbReference>
<feature type="compositionally biased region" description="Acidic residues" evidence="7">
    <location>
        <begin position="69"/>
        <end position="81"/>
    </location>
</feature>
<dbReference type="GO" id="GO:0032865">
    <property type="term" value="C:ERMES complex"/>
    <property type="evidence" value="ECO:0007669"/>
    <property type="project" value="UniProtKB-UniRule"/>
</dbReference>
<name>A0A438N1M6_EXOME</name>
<feature type="compositionally biased region" description="Low complexity" evidence="7">
    <location>
        <begin position="464"/>
        <end position="479"/>
    </location>
</feature>
<keyword evidence="2" id="KW-0813">Transport</keyword>
<gene>
    <name evidence="6" type="primary">MDM12</name>
    <name evidence="10" type="ORF">B0A52_06650</name>
</gene>
<evidence type="ECO:0000313" key="10">
    <source>
        <dbReference type="EMBL" id="RVX69586.1"/>
    </source>
</evidence>
<keyword evidence="6" id="KW-0496">Mitochondrion</keyword>